<evidence type="ECO:0000313" key="1">
    <source>
        <dbReference type="EMBL" id="MFD0622909.1"/>
    </source>
</evidence>
<keyword evidence="2" id="KW-1185">Reference proteome</keyword>
<reference evidence="2" key="1">
    <citation type="journal article" date="2019" name="Int. J. Syst. Evol. Microbiol.">
        <title>The Global Catalogue of Microorganisms (GCM) 10K type strain sequencing project: providing services to taxonomists for standard genome sequencing and annotation.</title>
        <authorList>
            <consortium name="The Broad Institute Genomics Platform"/>
            <consortium name="The Broad Institute Genome Sequencing Center for Infectious Disease"/>
            <person name="Wu L."/>
            <person name="Ma J."/>
        </authorList>
    </citation>
    <scope>NUCLEOTIDE SEQUENCE [LARGE SCALE GENOMIC DNA]</scope>
    <source>
        <strain evidence="2">JCM 12607</strain>
    </source>
</reference>
<proteinExistence type="predicted"/>
<evidence type="ECO:0000313" key="2">
    <source>
        <dbReference type="Proteomes" id="UP001596915"/>
    </source>
</evidence>
<sequence>MANNNQQPTPAEEGNPWVHGAPTVEHLEVVPYNKEWPSRYTALEARIRETLGGRAVEIAHVGSTAVPGLAAKDVIDIDLTVADPRREETYVPQLTALGYDLTVREPWWHEHRMLRLAHPRVNLHVFGPGTPELSRHLMFRDWLRSHPDDRDHYTKAKATAAPGARDAMEYNSRKNAVVEQIYERMYEVQR</sequence>
<name>A0ABW2WSW4_9ACTN</name>
<organism evidence="1 2">
    <name type="scientific">Streptomyces sanglieri</name>
    <dbReference type="NCBI Taxonomy" id="193460"/>
    <lineage>
        <taxon>Bacteria</taxon>
        <taxon>Bacillati</taxon>
        <taxon>Actinomycetota</taxon>
        <taxon>Actinomycetes</taxon>
        <taxon>Kitasatosporales</taxon>
        <taxon>Streptomycetaceae</taxon>
        <taxon>Streptomyces</taxon>
    </lineage>
</organism>
<dbReference type="Proteomes" id="UP001596915">
    <property type="component" value="Unassembled WGS sequence"/>
</dbReference>
<dbReference type="PANTHER" id="PTHR34822">
    <property type="entry name" value="GRPB DOMAIN PROTEIN (AFU_ORTHOLOGUE AFUA_1G01530)"/>
    <property type="match status" value="1"/>
</dbReference>
<dbReference type="InterPro" id="IPR007344">
    <property type="entry name" value="GrpB/CoaE"/>
</dbReference>
<comment type="caution">
    <text evidence="1">The sequence shown here is derived from an EMBL/GenBank/DDBJ whole genome shotgun (WGS) entry which is preliminary data.</text>
</comment>
<gene>
    <name evidence="1" type="ORF">ACFQ2K_08840</name>
</gene>
<dbReference type="Pfam" id="PF04229">
    <property type="entry name" value="GrpB"/>
    <property type="match status" value="1"/>
</dbReference>
<accession>A0ABW2WSW4</accession>
<dbReference type="SUPFAM" id="SSF81301">
    <property type="entry name" value="Nucleotidyltransferase"/>
    <property type="match status" value="1"/>
</dbReference>
<dbReference type="Gene3D" id="3.30.460.10">
    <property type="entry name" value="Beta Polymerase, domain 2"/>
    <property type="match status" value="1"/>
</dbReference>
<dbReference type="EMBL" id="JBHTGL010000008">
    <property type="protein sequence ID" value="MFD0622909.1"/>
    <property type="molecule type" value="Genomic_DNA"/>
</dbReference>
<dbReference type="InterPro" id="IPR043519">
    <property type="entry name" value="NT_sf"/>
</dbReference>
<protein>
    <submittedName>
        <fullName evidence="1">GrpB family protein</fullName>
    </submittedName>
</protein>
<dbReference type="PANTHER" id="PTHR34822:SF1">
    <property type="entry name" value="GRPB FAMILY PROTEIN"/>
    <property type="match status" value="1"/>
</dbReference>